<proteinExistence type="predicted"/>
<organism evidence="1 2">
    <name type="scientific">Nocardioides simplex</name>
    <name type="common">Arthrobacter simplex</name>
    <dbReference type="NCBI Taxonomy" id="2045"/>
    <lineage>
        <taxon>Bacteria</taxon>
        <taxon>Bacillati</taxon>
        <taxon>Actinomycetota</taxon>
        <taxon>Actinomycetes</taxon>
        <taxon>Propionibacteriales</taxon>
        <taxon>Nocardioidaceae</taxon>
        <taxon>Pimelobacter</taxon>
    </lineage>
</organism>
<dbReference type="STRING" id="2045.KR76_19475"/>
<dbReference type="AlphaFoldDB" id="A0A0A1DLX3"/>
<dbReference type="KEGG" id="psim:KR76_19475"/>
<name>A0A0A1DLX3_NOCSI</name>
<keyword evidence="2" id="KW-1185">Reference proteome</keyword>
<evidence type="ECO:0000313" key="1">
    <source>
        <dbReference type="EMBL" id="AIY18401.1"/>
    </source>
</evidence>
<dbReference type="OrthoDB" id="3831319at2"/>
<dbReference type="GeneID" id="96610983"/>
<gene>
    <name evidence="1" type="ORF">KR76_19475</name>
</gene>
<evidence type="ECO:0000313" key="2">
    <source>
        <dbReference type="Proteomes" id="UP000030300"/>
    </source>
</evidence>
<accession>A0A0A1DLX3</accession>
<protein>
    <submittedName>
        <fullName evidence="1">Uncharacterized protein</fullName>
    </submittedName>
</protein>
<dbReference type="EMBL" id="CP009896">
    <property type="protein sequence ID" value="AIY18401.1"/>
    <property type="molecule type" value="Genomic_DNA"/>
</dbReference>
<reference evidence="1 2" key="1">
    <citation type="journal article" date="2015" name="Genome Announc.">
        <title>Complete Genome Sequence of Steroid-Transforming Nocardioides simplex VKM Ac-2033D.</title>
        <authorList>
            <person name="Shtratnikova V.Y."/>
            <person name="Schelkunov M.I."/>
            <person name="Pekov Y.A."/>
            <person name="Fokina V.V."/>
            <person name="Logacheva M.D."/>
            <person name="Sokolov S.L."/>
            <person name="Bragin E.Y."/>
            <person name="Ashapkin V.V."/>
            <person name="Donova M.V."/>
        </authorList>
    </citation>
    <scope>NUCLEOTIDE SEQUENCE [LARGE SCALE GENOMIC DNA]</scope>
    <source>
        <strain evidence="1 2">VKM Ac-2033D</strain>
    </source>
</reference>
<dbReference type="HOGENOM" id="CLU_2509361_0_0_11"/>
<dbReference type="Proteomes" id="UP000030300">
    <property type="component" value="Chromosome"/>
</dbReference>
<dbReference type="RefSeq" id="WP_038680602.1">
    <property type="nucleotide sequence ID" value="NZ_BJMC01000022.1"/>
</dbReference>
<sequence length="85" mass="8947">MADAAAPAMVAVRAAPRLVLLTVLAIGALTSDLDWLRVLAALLFVLNAGRLLSPGWRHWVRTGEREVAVPTPASAAEPDGSTQHP</sequence>